<sequence>MSRSHREMIHISVGSTACEVAAHWYNLQGLAATSDTCEAQVTHSTFQQYYVPRAIFIDRPSAFVRQQQRFATESADSLVWSGTVETVESEWSNQPETDSFSHFFQTAATLAYAPHSRYKARARYSEEPSKYSSSGRHVNWDEEEEESVDEEEAARARQRQERRQQQEWYDSTFQPLQAEMEEHWSAALQTRSNPEEAKVFSDTSAKEEQRQREPIAWVDYLMPPYDPRSCLPLPQDSTVAADWETYQNGLAGMNNKWRDDELHERIRRTLEDCDACQGVVIMTSSSASMARAPANATPAPYGWASGLTVAMLQELQDECPMAQRMVISIEENANHDPGHQAEEEQFSEEKAVSWKNRNIHRVRGQVERGLATQQYRELAQVVLPLRLPMQSETSFSRFDQTAWLAASLESVTLPYRLRHNSDLPLIGMNSSYYSGSFAGGNSYGTSSSLSFREYLHQLRPSSQHIILELDTLLPSTYLSTSLESLLLSGTSIERDARMRSGQKISNRNESFELPGMWTQSTNHGGILSSLSPSTVDDERSLHHHFASFGALRPSWDVSQRTKQKPGEPISLTRYLTCLLEGTGPRFSTQQSAATVIQQSLGNLTNGGYGAGSYWQHIWSSRSSTSSPRNPTVLALLGNTTRRYAHLNLTANELKDGLSSRFRGYYNRDVELGALPEREDCEDALAACLDLRDAYFPPKGSGLSPRLVHSF</sequence>
<evidence type="ECO:0000313" key="2">
    <source>
        <dbReference type="EMBL" id="GAX14195.1"/>
    </source>
</evidence>
<dbReference type="Gene3D" id="3.40.50.1440">
    <property type="entry name" value="Tubulin/FtsZ, GTPase domain"/>
    <property type="match status" value="1"/>
</dbReference>
<dbReference type="PANTHER" id="PTHR13391:SF0">
    <property type="entry name" value="PROTEIN MISATO HOMOLOG 1"/>
    <property type="match status" value="1"/>
</dbReference>
<protein>
    <recommendedName>
        <fullName evidence="4">Misato Segment II tubulin-like domain-containing protein</fullName>
    </recommendedName>
</protein>
<dbReference type="InParanoid" id="A0A1Z5JJK7"/>
<evidence type="ECO:0000313" key="3">
    <source>
        <dbReference type="Proteomes" id="UP000198406"/>
    </source>
</evidence>
<dbReference type="AlphaFoldDB" id="A0A1Z5JJK7"/>
<evidence type="ECO:0000256" key="1">
    <source>
        <dbReference type="SAM" id="MobiDB-lite"/>
    </source>
</evidence>
<proteinExistence type="predicted"/>
<dbReference type="SUPFAM" id="SSF52490">
    <property type="entry name" value="Tubulin nucleotide-binding domain-like"/>
    <property type="match status" value="1"/>
</dbReference>
<gene>
    <name evidence="2" type="ORF">FisN_20Hh182</name>
</gene>
<evidence type="ECO:0008006" key="4">
    <source>
        <dbReference type="Google" id="ProtNLM"/>
    </source>
</evidence>
<dbReference type="PROSITE" id="PS51257">
    <property type="entry name" value="PROKAR_LIPOPROTEIN"/>
    <property type="match status" value="1"/>
</dbReference>
<dbReference type="EMBL" id="BDSP01000076">
    <property type="protein sequence ID" value="GAX14195.1"/>
    <property type="molecule type" value="Genomic_DNA"/>
</dbReference>
<dbReference type="OrthoDB" id="45141at2759"/>
<reference evidence="2 3" key="1">
    <citation type="journal article" date="2015" name="Plant Cell">
        <title>Oil accumulation by the oleaginous diatom Fistulifera solaris as revealed by the genome and transcriptome.</title>
        <authorList>
            <person name="Tanaka T."/>
            <person name="Maeda Y."/>
            <person name="Veluchamy A."/>
            <person name="Tanaka M."/>
            <person name="Abida H."/>
            <person name="Marechal E."/>
            <person name="Bowler C."/>
            <person name="Muto M."/>
            <person name="Sunaga Y."/>
            <person name="Tanaka M."/>
            <person name="Yoshino T."/>
            <person name="Taniguchi T."/>
            <person name="Fukuda Y."/>
            <person name="Nemoto M."/>
            <person name="Matsumoto M."/>
            <person name="Wong P.S."/>
            <person name="Aburatani S."/>
            <person name="Fujibuchi W."/>
        </authorList>
    </citation>
    <scope>NUCLEOTIDE SEQUENCE [LARGE SCALE GENOMIC DNA]</scope>
    <source>
        <strain evidence="2 3">JPCC DA0580</strain>
    </source>
</reference>
<dbReference type="PANTHER" id="PTHR13391">
    <property type="entry name" value="MITOCHONDRIAL DISTRIBUTION REGULATOR MISATO"/>
    <property type="match status" value="1"/>
</dbReference>
<name>A0A1Z5JJK7_FISSO</name>
<dbReference type="Proteomes" id="UP000198406">
    <property type="component" value="Unassembled WGS sequence"/>
</dbReference>
<organism evidence="2 3">
    <name type="scientific">Fistulifera solaris</name>
    <name type="common">Oleaginous diatom</name>
    <dbReference type="NCBI Taxonomy" id="1519565"/>
    <lineage>
        <taxon>Eukaryota</taxon>
        <taxon>Sar</taxon>
        <taxon>Stramenopiles</taxon>
        <taxon>Ochrophyta</taxon>
        <taxon>Bacillariophyta</taxon>
        <taxon>Bacillariophyceae</taxon>
        <taxon>Bacillariophycidae</taxon>
        <taxon>Naviculales</taxon>
        <taxon>Naviculaceae</taxon>
        <taxon>Fistulifera</taxon>
    </lineage>
</organism>
<dbReference type="InterPro" id="IPR049942">
    <property type="entry name" value="DML1/Misato"/>
</dbReference>
<feature type="compositionally biased region" description="Basic and acidic residues" evidence="1">
    <location>
        <begin position="153"/>
        <end position="165"/>
    </location>
</feature>
<comment type="caution">
    <text evidence="2">The sequence shown here is derived from an EMBL/GenBank/DDBJ whole genome shotgun (WGS) entry which is preliminary data.</text>
</comment>
<feature type="region of interest" description="Disordered" evidence="1">
    <location>
        <begin position="123"/>
        <end position="168"/>
    </location>
</feature>
<dbReference type="GO" id="GO:0005737">
    <property type="term" value="C:cytoplasm"/>
    <property type="evidence" value="ECO:0007669"/>
    <property type="project" value="TreeGrafter"/>
</dbReference>
<keyword evidence="3" id="KW-1185">Reference proteome</keyword>
<dbReference type="InterPro" id="IPR036525">
    <property type="entry name" value="Tubulin/FtsZ_GTPase_sf"/>
</dbReference>
<feature type="compositionally biased region" description="Acidic residues" evidence="1">
    <location>
        <begin position="141"/>
        <end position="152"/>
    </location>
</feature>
<accession>A0A1Z5JJK7</accession>
<dbReference type="GO" id="GO:0007005">
    <property type="term" value="P:mitochondrion organization"/>
    <property type="evidence" value="ECO:0007669"/>
    <property type="project" value="InterPro"/>
</dbReference>